<sequence>MTDRLARFTPVGPDPAELLVRMGRASAPTRMRWRVAVAVLLASNVAFAWFALRPAPPTEPVLVPVVVPIAVPNTPVPPWSGGLRVYDDPDRWQPEPLAGVAPSGPMLTPLAARHGDID</sequence>
<reference evidence="3 4" key="1">
    <citation type="submission" date="2019-02" db="EMBL/GenBank/DDBJ databases">
        <title>Deep-cultivation of Planctomycetes and their phenomic and genomic characterization uncovers novel biology.</title>
        <authorList>
            <person name="Wiegand S."/>
            <person name="Jogler M."/>
            <person name="Boedeker C."/>
            <person name="Pinto D."/>
            <person name="Vollmers J."/>
            <person name="Rivas-Marin E."/>
            <person name="Kohn T."/>
            <person name="Peeters S.H."/>
            <person name="Heuer A."/>
            <person name="Rast P."/>
            <person name="Oberbeckmann S."/>
            <person name="Bunk B."/>
            <person name="Jeske O."/>
            <person name="Meyerdierks A."/>
            <person name="Storesund J.E."/>
            <person name="Kallscheuer N."/>
            <person name="Luecker S."/>
            <person name="Lage O.M."/>
            <person name="Pohl T."/>
            <person name="Merkel B.J."/>
            <person name="Hornburger P."/>
            <person name="Mueller R.-W."/>
            <person name="Bruemmer F."/>
            <person name="Labrenz M."/>
            <person name="Spormann A.M."/>
            <person name="Op den Camp H."/>
            <person name="Overmann J."/>
            <person name="Amann R."/>
            <person name="Jetten M.S.M."/>
            <person name="Mascher T."/>
            <person name="Medema M.H."/>
            <person name="Devos D.P."/>
            <person name="Kaster A.-K."/>
            <person name="Ovreas L."/>
            <person name="Rohde M."/>
            <person name="Galperin M.Y."/>
            <person name="Jogler C."/>
        </authorList>
    </citation>
    <scope>NUCLEOTIDE SEQUENCE [LARGE SCALE GENOMIC DNA]</scope>
    <source>
        <strain evidence="3 4">ETA_A1</strain>
    </source>
</reference>
<evidence type="ECO:0000313" key="4">
    <source>
        <dbReference type="Proteomes" id="UP000319576"/>
    </source>
</evidence>
<evidence type="ECO:0000256" key="1">
    <source>
        <dbReference type="SAM" id="MobiDB-lite"/>
    </source>
</evidence>
<feature type="transmembrane region" description="Helical" evidence="2">
    <location>
        <begin position="31"/>
        <end position="52"/>
    </location>
</feature>
<keyword evidence="4" id="KW-1185">Reference proteome</keyword>
<name>A0A517XV86_9BACT</name>
<evidence type="ECO:0000313" key="3">
    <source>
        <dbReference type="EMBL" id="QDU21425.1"/>
    </source>
</evidence>
<gene>
    <name evidence="3" type="ORF">ETAA1_33920</name>
</gene>
<protein>
    <submittedName>
        <fullName evidence="3">Uncharacterized protein</fullName>
    </submittedName>
</protein>
<proteinExistence type="predicted"/>
<dbReference type="RefSeq" id="WP_145240363.1">
    <property type="nucleotide sequence ID" value="NZ_CP036273.1"/>
</dbReference>
<dbReference type="Proteomes" id="UP000319576">
    <property type="component" value="Chromosome"/>
</dbReference>
<accession>A0A517XV86</accession>
<keyword evidence="2" id="KW-1133">Transmembrane helix</keyword>
<evidence type="ECO:0000256" key="2">
    <source>
        <dbReference type="SAM" id="Phobius"/>
    </source>
</evidence>
<feature type="region of interest" description="Disordered" evidence="1">
    <location>
        <begin position="94"/>
        <end position="118"/>
    </location>
</feature>
<keyword evidence="2" id="KW-0472">Membrane</keyword>
<organism evidence="3 4">
    <name type="scientific">Urbifossiella limnaea</name>
    <dbReference type="NCBI Taxonomy" id="2528023"/>
    <lineage>
        <taxon>Bacteria</taxon>
        <taxon>Pseudomonadati</taxon>
        <taxon>Planctomycetota</taxon>
        <taxon>Planctomycetia</taxon>
        <taxon>Gemmatales</taxon>
        <taxon>Gemmataceae</taxon>
        <taxon>Urbifossiella</taxon>
    </lineage>
</organism>
<dbReference type="KEGG" id="uli:ETAA1_33920"/>
<dbReference type="AlphaFoldDB" id="A0A517XV86"/>
<keyword evidence="2" id="KW-0812">Transmembrane</keyword>
<dbReference type="EMBL" id="CP036273">
    <property type="protein sequence ID" value="QDU21425.1"/>
    <property type="molecule type" value="Genomic_DNA"/>
</dbReference>